<name>A0A3N4HVH8_ASCIM</name>
<evidence type="ECO:0000259" key="1">
    <source>
        <dbReference type="Pfam" id="PF05699"/>
    </source>
</evidence>
<dbReference type="AlphaFoldDB" id="A0A3N4HVH8"/>
<accession>A0A3N4HVH8</accession>
<dbReference type="Pfam" id="PF05699">
    <property type="entry name" value="Dimer_Tnp_hAT"/>
    <property type="match status" value="1"/>
</dbReference>
<dbReference type="InterPro" id="IPR012337">
    <property type="entry name" value="RNaseH-like_sf"/>
</dbReference>
<dbReference type="SUPFAM" id="SSF53098">
    <property type="entry name" value="Ribonuclease H-like"/>
    <property type="match status" value="1"/>
</dbReference>
<dbReference type="Proteomes" id="UP000275078">
    <property type="component" value="Unassembled WGS sequence"/>
</dbReference>
<evidence type="ECO:0000313" key="2">
    <source>
        <dbReference type="EMBL" id="RPA76538.1"/>
    </source>
</evidence>
<proteinExistence type="predicted"/>
<dbReference type="EMBL" id="ML119743">
    <property type="protein sequence ID" value="RPA76538.1"/>
    <property type="molecule type" value="Genomic_DNA"/>
</dbReference>
<reference evidence="2 3" key="1">
    <citation type="journal article" date="2018" name="Nat. Ecol. Evol.">
        <title>Pezizomycetes genomes reveal the molecular basis of ectomycorrhizal truffle lifestyle.</title>
        <authorList>
            <person name="Murat C."/>
            <person name="Payen T."/>
            <person name="Noel B."/>
            <person name="Kuo A."/>
            <person name="Morin E."/>
            <person name="Chen J."/>
            <person name="Kohler A."/>
            <person name="Krizsan K."/>
            <person name="Balestrini R."/>
            <person name="Da Silva C."/>
            <person name="Montanini B."/>
            <person name="Hainaut M."/>
            <person name="Levati E."/>
            <person name="Barry K.W."/>
            <person name="Belfiori B."/>
            <person name="Cichocki N."/>
            <person name="Clum A."/>
            <person name="Dockter R.B."/>
            <person name="Fauchery L."/>
            <person name="Guy J."/>
            <person name="Iotti M."/>
            <person name="Le Tacon F."/>
            <person name="Lindquist E.A."/>
            <person name="Lipzen A."/>
            <person name="Malagnac F."/>
            <person name="Mello A."/>
            <person name="Molinier V."/>
            <person name="Miyauchi S."/>
            <person name="Poulain J."/>
            <person name="Riccioni C."/>
            <person name="Rubini A."/>
            <person name="Sitrit Y."/>
            <person name="Splivallo R."/>
            <person name="Traeger S."/>
            <person name="Wang M."/>
            <person name="Zifcakova L."/>
            <person name="Wipf D."/>
            <person name="Zambonelli A."/>
            <person name="Paolocci F."/>
            <person name="Nowrousian M."/>
            <person name="Ottonello S."/>
            <person name="Baldrian P."/>
            <person name="Spatafora J.W."/>
            <person name="Henrissat B."/>
            <person name="Nagy L.G."/>
            <person name="Aury J.M."/>
            <person name="Wincker P."/>
            <person name="Grigoriev I.V."/>
            <person name="Bonfante P."/>
            <person name="Martin F.M."/>
        </authorList>
    </citation>
    <scope>NUCLEOTIDE SEQUENCE [LARGE SCALE GENOMIC DNA]</scope>
    <source>
        <strain evidence="2 3">RN42</strain>
    </source>
</reference>
<gene>
    <name evidence="2" type="ORF">BJ508DRAFT_195605</name>
</gene>
<feature type="domain" description="HAT C-terminal dimerisation" evidence="1">
    <location>
        <begin position="1"/>
        <end position="51"/>
    </location>
</feature>
<sequence length="51" mass="5813">LAKMALNTLMTPAMSSEVERVFSSTRRLITDDRNRLGDDVIKTVECLKSWL</sequence>
<protein>
    <recommendedName>
        <fullName evidence="1">HAT C-terminal dimerisation domain-containing protein</fullName>
    </recommendedName>
</protein>
<dbReference type="InterPro" id="IPR008906">
    <property type="entry name" value="HATC_C_dom"/>
</dbReference>
<keyword evidence="3" id="KW-1185">Reference proteome</keyword>
<evidence type="ECO:0000313" key="3">
    <source>
        <dbReference type="Proteomes" id="UP000275078"/>
    </source>
</evidence>
<feature type="non-terminal residue" evidence="2">
    <location>
        <position position="51"/>
    </location>
</feature>
<organism evidence="2 3">
    <name type="scientific">Ascobolus immersus RN42</name>
    <dbReference type="NCBI Taxonomy" id="1160509"/>
    <lineage>
        <taxon>Eukaryota</taxon>
        <taxon>Fungi</taxon>
        <taxon>Dikarya</taxon>
        <taxon>Ascomycota</taxon>
        <taxon>Pezizomycotina</taxon>
        <taxon>Pezizomycetes</taxon>
        <taxon>Pezizales</taxon>
        <taxon>Ascobolaceae</taxon>
        <taxon>Ascobolus</taxon>
    </lineage>
</organism>
<dbReference type="OrthoDB" id="4867758at2759"/>
<dbReference type="GO" id="GO:0046983">
    <property type="term" value="F:protein dimerization activity"/>
    <property type="evidence" value="ECO:0007669"/>
    <property type="project" value="InterPro"/>
</dbReference>
<feature type="non-terminal residue" evidence="2">
    <location>
        <position position="1"/>
    </location>
</feature>